<evidence type="ECO:0000259" key="7">
    <source>
        <dbReference type="PROSITE" id="PS51085"/>
    </source>
</evidence>
<keyword evidence="3" id="KW-0274">FAD</keyword>
<dbReference type="InterPro" id="IPR016169">
    <property type="entry name" value="FAD-bd_PCMH_sub2"/>
</dbReference>
<dbReference type="InterPro" id="IPR006058">
    <property type="entry name" value="2Fe2S_fd_BS"/>
</dbReference>
<dbReference type="InterPro" id="IPR012675">
    <property type="entry name" value="Beta-grasp_dom_sf"/>
</dbReference>
<feature type="region of interest" description="Disordered" evidence="6">
    <location>
        <begin position="486"/>
        <end position="507"/>
    </location>
</feature>
<dbReference type="CDD" id="cd00207">
    <property type="entry name" value="fer2"/>
    <property type="match status" value="1"/>
</dbReference>
<dbReference type="Pfam" id="PF00941">
    <property type="entry name" value="FAD_binding_5"/>
    <property type="match status" value="1"/>
</dbReference>
<dbReference type="SMART" id="SM01092">
    <property type="entry name" value="CO_deh_flav_C"/>
    <property type="match status" value="1"/>
</dbReference>
<dbReference type="InterPro" id="IPR001041">
    <property type="entry name" value="2Fe-2S_ferredoxin-type"/>
</dbReference>
<feature type="domain" description="2Fe-2S ferredoxin-type" evidence="7">
    <location>
        <begin position="6"/>
        <end position="91"/>
    </location>
</feature>
<dbReference type="GO" id="GO:0004854">
    <property type="term" value="F:xanthine dehydrogenase activity"/>
    <property type="evidence" value="ECO:0007669"/>
    <property type="project" value="UniProtKB-EC"/>
</dbReference>
<keyword evidence="1" id="KW-0285">Flavoprotein</keyword>
<evidence type="ECO:0000256" key="1">
    <source>
        <dbReference type="ARBA" id="ARBA00022630"/>
    </source>
</evidence>
<feature type="domain" description="FAD-binding PCMH-type" evidence="8">
    <location>
        <begin position="196"/>
        <end position="369"/>
    </location>
</feature>
<evidence type="ECO:0000256" key="4">
    <source>
        <dbReference type="ARBA" id="ARBA00023002"/>
    </source>
</evidence>
<evidence type="ECO:0000256" key="6">
    <source>
        <dbReference type="SAM" id="MobiDB-lite"/>
    </source>
</evidence>
<dbReference type="PROSITE" id="PS51387">
    <property type="entry name" value="FAD_PCMH"/>
    <property type="match status" value="1"/>
</dbReference>
<name>A0ABY7YVR4_9HYPH</name>
<dbReference type="InterPro" id="IPR036884">
    <property type="entry name" value="2Fe-2S-bd_dom_sf"/>
</dbReference>
<dbReference type="InterPro" id="IPR005107">
    <property type="entry name" value="CO_DH_flav_C"/>
</dbReference>
<organism evidence="9 10">
    <name type="scientific">Devosia rhodophyticola</name>
    <dbReference type="NCBI Taxonomy" id="3026423"/>
    <lineage>
        <taxon>Bacteria</taxon>
        <taxon>Pseudomonadati</taxon>
        <taxon>Pseudomonadota</taxon>
        <taxon>Alphaproteobacteria</taxon>
        <taxon>Hyphomicrobiales</taxon>
        <taxon>Devosiaceae</taxon>
        <taxon>Devosia</taxon>
    </lineage>
</organism>
<keyword evidence="2" id="KW-0479">Metal-binding</keyword>
<dbReference type="PROSITE" id="PS51085">
    <property type="entry name" value="2FE2S_FER_2"/>
    <property type="match status" value="1"/>
</dbReference>
<dbReference type="RefSeq" id="WP_282210553.1">
    <property type="nucleotide sequence ID" value="NZ_CP118247.1"/>
</dbReference>
<dbReference type="SUPFAM" id="SSF54292">
    <property type="entry name" value="2Fe-2S ferredoxin-like"/>
    <property type="match status" value="1"/>
</dbReference>
<dbReference type="Gene3D" id="3.10.20.30">
    <property type="match status" value="1"/>
</dbReference>
<dbReference type="SUPFAM" id="SSF55447">
    <property type="entry name" value="CO dehydrogenase flavoprotein C-terminal domain-like"/>
    <property type="match status" value="1"/>
</dbReference>
<accession>A0ABY7YVR4</accession>
<evidence type="ECO:0000259" key="8">
    <source>
        <dbReference type="PROSITE" id="PS51387"/>
    </source>
</evidence>
<evidence type="ECO:0000313" key="9">
    <source>
        <dbReference type="EMBL" id="WDR05034.1"/>
    </source>
</evidence>
<dbReference type="InterPro" id="IPR016208">
    <property type="entry name" value="Ald_Oxase/xanthine_DH-like"/>
</dbReference>
<reference evidence="9 10" key="1">
    <citation type="submission" date="2023-02" db="EMBL/GenBank/DDBJ databases">
        <title>Devosia chondri sp. nov., isolated from the phycosphere of marine algae.</title>
        <authorList>
            <person name="Kim J.M."/>
            <person name="Lee J.K."/>
            <person name="Choi B.J."/>
            <person name="Bayburt H."/>
            <person name="Jeon C.O."/>
        </authorList>
    </citation>
    <scope>NUCLEOTIDE SEQUENCE [LARGE SCALE GENOMIC DNA]</scope>
    <source>
        <strain evidence="9 10">G2-5</strain>
    </source>
</reference>
<gene>
    <name evidence="9" type="primary">xdhA</name>
    <name evidence="9" type="ORF">PSQ90_12120</name>
</gene>
<dbReference type="PANTHER" id="PTHR45444">
    <property type="entry name" value="XANTHINE DEHYDROGENASE"/>
    <property type="match status" value="1"/>
</dbReference>
<dbReference type="SUPFAM" id="SSF56176">
    <property type="entry name" value="FAD-binding/transporter-associated domain-like"/>
    <property type="match status" value="1"/>
</dbReference>
<dbReference type="InterPro" id="IPR036010">
    <property type="entry name" value="2Fe-2S_ferredoxin-like_sf"/>
</dbReference>
<keyword evidence="10" id="KW-1185">Reference proteome</keyword>
<dbReference type="InterPro" id="IPR002346">
    <property type="entry name" value="Mopterin_DH_FAD-bd"/>
</dbReference>
<dbReference type="Pfam" id="PF00111">
    <property type="entry name" value="Fer2"/>
    <property type="match status" value="1"/>
</dbReference>
<dbReference type="EMBL" id="CP118247">
    <property type="protein sequence ID" value="WDR05034.1"/>
    <property type="molecule type" value="Genomic_DNA"/>
</dbReference>
<dbReference type="Pfam" id="PF03450">
    <property type="entry name" value="CO_deh_flav_C"/>
    <property type="match status" value="1"/>
</dbReference>
<dbReference type="SUPFAM" id="SSF47741">
    <property type="entry name" value="CO dehydrogenase ISP C-domain like"/>
    <property type="match status" value="1"/>
</dbReference>
<dbReference type="InterPro" id="IPR016167">
    <property type="entry name" value="FAD-bd_PCMH_sub1"/>
</dbReference>
<dbReference type="InterPro" id="IPR014307">
    <property type="entry name" value="Xanthine_DH_ssu"/>
</dbReference>
<dbReference type="PIRSF" id="PIRSF036557">
    <property type="entry name" value="XdhA_RC"/>
    <property type="match status" value="1"/>
</dbReference>
<dbReference type="Proteomes" id="UP001222118">
    <property type="component" value="Chromosome"/>
</dbReference>
<sequence>MAEVRNAIRFILNDEDVTLTEVSPTTTLLDFLRLEKRLRGSKEGCAEGDCGACTVLVGRLSGDEIIYDSVTACIRFVASLDGCHVVTVEHLAARDGTLHPVQQALVDHHGSQCGFCTPGFVMSLYALWMRNPNPSTLAIERALQGNLCRCTGYAPIIRAAKSISSYGAPEADPLRAERIAIKARVIALNDGARVELGEGSEKVIVPAHLDDFAELYAEMPSARIVAGSTDVGLWVTKFMRDIGPAIYIGNIPELRRIAENDSEVRFYAGVTYSEALPVIENYFPQLGELWNRFAGEQVRNMGTIGGNIANGSPIGDTPPPLIALGAKLHLRQGEHRREIKLEDFFIDYGKQDRRSGEFVESVTIPHLPVGEQFATYKISKRRDEDISALCGAFRVFVNDAGLVGMVRIAFGGMAATPKRANGVEAALVGRPWTVDTIEAAVGAFASDFQPISDMRASAEYRLLVAQNLLRRFHAETTGIGQRLVRGLPDEQAPKRAANPDARSYPPR</sequence>
<protein>
    <submittedName>
        <fullName evidence="9">Xanthine dehydrogenase small subunit</fullName>
        <ecNumber evidence="9">1.17.1.4</ecNumber>
    </submittedName>
</protein>
<dbReference type="Gene3D" id="3.30.43.10">
    <property type="entry name" value="Uridine Diphospho-n-acetylenolpyruvylglucosamine Reductase, domain 2"/>
    <property type="match status" value="1"/>
</dbReference>
<dbReference type="Gene3D" id="3.30.390.50">
    <property type="entry name" value="CO dehydrogenase flavoprotein, C-terminal domain"/>
    <property type="match status" value="1"/>
</dbReference>
<keyword evidence="5" id="KW-0408">Iron</keyword>
<evidence type="ECO:0000256" key="2">
    <source>
        <dbReference type="ARBA" id="ARBA00022723"/>
    </source>
</evidence>
<dbReference type="PANTHER" id="PTHR45444:SF3">
    <property type="entry name" value="XANTHINE DEHYDROGENASE"/>
    <property type="match status" value="1"/>
</dbReference>
<dbReference type="InterPro" id="IPR036318">
    <property type="entry name" value="FAD-bd_PCMH-like_sf"/>
</dbReference>
<evidence type="ECO:0000313" key="10">
    <source>
        <dbReference type="Proteomes" id="UP001222118"/>
    </source>
</evidence>
<dbReference type="EC" id="1.17.1.4" evidence="9"/>
<keyword evidence="4 9" id="KW-0560">Oxidoreductase</keyword>
<dbReference type="Pfam" id="PF01799">
    <property type="entry name" value="Fer2_2"/>
    <property type="match status" value="1"/>
</dbReference>
<dbReference type="NCBIfam" id="TIGR02963">
    <property type="entry name" value="xanthine_xdhA"/>
    <property type="match status" value="1"/>
</dbReference>
<proteinExistence type="predicted"/>
<dbReference type="Gene3D" id="3.30.465.10">
    <property type="match status" value="1"/>
</dbReference>
<dbReference type="InterPro" id="IPR036683">
    <property type="entry name" value="CO_DH_flav_C_dom_sf"/>
</dbReference>
<dbReference type="InterPro" id="IPR012175">
    <property type="entry name" value="Xanth_DH_ssu_bac"/>
</dbReference>
<evidence type="ECO:0000256" key="3">
    <source>
        <dbReference type="ARBA" id="ARBA00022827"/>
    </source>
</evidence>
<evidence type="ECO:0000256" key="5">
    <source>
        <dbReference type="ARBA" id="ARBA00023004"/>
    </source>
</evidence>
<dbReference type="InterPro" id="IPR016166">
    <property type="entry name" value="FAD-bd_PCMH"/>
</dbReference>
<dbReference type="PROSITE" id="PS00197">
    <property type="entry name" value="2FE2S_FER_1"/>
    <property type="match status" value="1"/>
</dbReference>
<dbReference type="Gene3D" id="1.10.150.120">
    <property type="entry name" value="[2Fe-2S]-binding domain"/>
    <property type="match status" value="1"/>
</dbReference>
<dbReference type="InterPro" id="IPR002888">
    <property type="entry name" value="2Fe-2S-bd"/>
</dbReference>